<feature type="compositionally biased region" description="Basic and acidic residues" evidence="9">
    <location>
        <begin position="8"/>
        <end position="21"/>
    </location>
</feature>
<dbReference type="CDD" id="cd10027">
    <property type="entry name" value="UDG-F1-like"/>
    <property type="match status" value="1"/>
</dbReference>
<dbReference type="PROSITE" id="PS00130">
    <property type="entry name" value="U_DNA_GLYCOSYLASE"/>
    <property type="match status" value="1"/>
</dbReference>
<dbReference type="NCBIfam" id="NF003592">
    <property type="entry name" value="PRK05254.1-5"/>
    <property type="match status" value="1"/>
</dbReference>
<dbReference type="GO" id="GO:0004844">
    <property type="term" value="F:uracil DNA N-glycosylase activity"/>
    <property type="evidence" value="ECO:0007669"/>
    <property type="project" value="UniProtKB-UniRule"/>
</dbReference>
<dbReference type="InterPro" id="IPR002043">
    <property type="entry name" value="UDG_fam1"/>
</dbReference>
<protein>
    <recommendedName>
        <fullName evidence="7">Uracil-DNA glycosylase</fullName>
        <shortName evidence="7">UDG</shortName>
        <ecNumber evidence="7">3.2.2.27</ecNumber>
    </recommendedName>
</protein>
<keyword evidence="5 7" id="KW-0234">DNA repair</keyword>
<dbReference type="InterPro" id="IPR005122">
    <property type="entry name" value="Uracil-DNA_glycosylase-like"/>
</dbReference>
<dbReference type="SMART" id="SM00987">
    <property type="entry name" value="UreE_C"/>
    <property type="match status" value="1"/>
</dbReference>
<reference evidence="11" key="1">
    <citation type="submission" date="2020-03" db="EMBL/GenBank/DDBJ databases">
        <title>Site-based positive gene gene selection in Geosmithia morbida across the United States reveals a broad range of putative effectors and factors for local host and environmental adapation.</title>
        <authorList>
            <person name="Onufrak A."/>
            <person name="Murdoch R.W."/>
            <person name="Gazis R."/>
            <person name="Huff M."/>
            <person name="Staton M."/>
            <person name="Klingeman W."/>
            <person name="Hadziabdic D."/>
        </authorList>
    </citation>
    <scope>NUCLEOTIDE SEQUENCE</scope>
    <source>
        <strain evidence="11">1262</strain>
    </source>
</reference>
<evidence type="ECO:0000256" key="5">
    <source>
        <dbReference type="ARBA" id="ARBA00023204"/>
    </source>
</evidence>
<comment type="caution">
    <text evidence="11">The sequence shown here is derived from an EMBL/GenBank/DDBJ whole genome shotgun (WGS) entry which is preliminary data.</text>
</comment>
<dbReference type="SMART" id="SM00986">
    <property type="entry name" value="UDG"/>
    <property type="match status" value="1"/>
</dbReference>
<accession>A0A9P4YZZ4</accession>
<name>A0A9P4YZZ4_9HYPO</name>
<dbReference type="EMBL" id="JAANYQ010000003">
    <property type="protein sequence ID" value="KAF4125170.1"/>
    <property type="molecule type" value="Genomic_DNA"/>
</dbReference>
<evidence type="ECO:0000256" key="1">
    <source>
        <dbReference type="ARBA" id="ARBA00008184"/>
    </source>
</evidence>
<proteinExistence type="inferred from homology"/>
<feature type="compositionally biased region" description="Basic and acidic residues" evidence="9">
    <location>
        <begin position="385"/>
        <end position="411"/>
    </location>
</feature>
<evidence type="ECO:0000313" key="12">
    <source>
        <dbReference type="Proteomes" id="UP000749293"/>
    </source>
</evidence>
<dbReference type="InterPro" id="IPR018085">
    <property type="entry name" value="Ura-DNA_Glyclase_AS"/>
</dbReference>
<organism evidence="11 12">
    <name type="scientific">Geosmithia morbida</name>
    <dbReference type="NCBI Taxonomy" id="1094350"/>
    <lineage>
        <taxon>Eukaryota</taxon>
        <taxon>Fungi</taxon>
        <taxon>Dikarya</taxon>
        <taxon>Ascomycota</taxon>
        <taxon>Pezizomycotina</taxon>
        <taxon>Sordariomycetes</taxon>
        <taxon>Hypocreomycetidae</taxon>
        <taxon>Hypocreales</taxon>
        <taxon>Bionectriaceae</taxon>
        <taxon>Geosmithia</taxon>
    </lineage>
</organism>
<dbReference type="PANTHER" id="PTHR11264">
    <property type="entry name" value="URACIL-DNA GLYCOSYLASE"/>
    <property type="match status" value="1"/>
</dbReference>
<dbReference type="PANTHER" id="PTHR11264:SF0">
    <property type="entry name" value="URACIL-DNA GLYCOSYLASE"/>
    <property type="match status" value="1"/>
</dbReference>
<keyword evidence="3 7" id="KW-0378">Hydrolase</keyword>
<dbReference type="HAMAP" id="MF_00148">
    <property type="entry name" value="UDG"/>
    <property type="match status" value="1"/>
</dbReference>
<comment type="similarity">
    <text evidence="1 7">Belongs to the uracil-DNA glycosylase (UDG) superfamily. UNG family.</text>
</comment>
<feature type="region of interest" description="Disordered" evidence="9">
    <location>
        <begin position="365"/>
        <end position="425"/>
    </location>
</feature>
<dbReference type="Proteomes" id="UP000749293">
    <property type="component" value="Unassembled WGS sequence"/>
</dbReference>
<comment type="catalytic activity">
    <reaction evidence="7">
        <text>Hydrolyzes single-stranded DNA or mismatched double-stranded DNA and polynucleotides, releasing free uracil.</text>
        <dbReference type="EC" id="3.2.2.27"/>
    </reaction>
</comment>
<dbReference type="Pfam" id="PF03167">
    <property type="entry name" value="UDG"/>
    <property type="match status" value="1"/>
</dbReference>
<keyword evidence="6 7" id="KW-0539">Nucleus</keyword>
<keyword evidence="2 7" id="KW-0227">DNA damage</keyword>
<dbReference type="NCBIfam" id="NF003589">
    <property type="entry name" value="PRK05254.1-2"/>
    <property type="match status" value="1"/>
</dbReference>
<evidence type="ECO:0000256" key="6">
    <source>
        <dbReference type="ARBA" id="ARBA00023242"/>
    </source>
</evidence>
<dbReference type="SUPFAM" id="SSF52141">
    <property type="entry name" value="Uracil-DNA glycosylase-like"/>
    <property type="match status" value="1"/>
</dbReference>
<dbReference type="GO" id="GO:0005739">
    <property type="term" value="C:mitochondrion"/>
    <property type="evidence" value="ECO:0007669"/>
    <property type="project" value="UniProtKB-SubCell"/>
</dbReference>
<evidence type="ECO:0000256" key="3">
    <source>
        <dbReference type="ARBA" id="ARBA00022801"/>
    </source>
</evidence>
<dbReference type="GO" id="GO:0005634">
    <property type="term" value="C:nucleus"/>
    <property type="evidence" value="ECO:0007669"/>
    <property type="project" value="UniProtKB-SubCell"/>
</dbReference>
<evidence type="ECO:0000256" key="7">
    <source>
        <dbReference type="HAMAP-Rule" id="MF_03166"/>
    </source>
</evidence>
<evidence type="ECO:0000256" key="8">
    <source>
        <dbReference type="PROSITE-ProRule" id="PRU10072"/>
    </source>
</evidence>
<sequence length="443" mass="47609">MSSSTLKRKADAAADKNDTKKTRSNASITSFFSAPKPGPSASSTLGLAPELPVSKFDKAKWVSGLTAEQKELLQLEIDTLDESWLAHLKDDITTKEFLDLKRFLRQETASKRKWFPPAKDVYSWSRHTPFHSVKVVIVGQDPYHNDNQAHGMAFSVRPPTPAPPSLRNMYKALKKDYPSFVEPADRGGLLTPWADRGVLMLNTCLTVRAHAAFSHANRGWERFTQRVIDLVAKKRTRGVVFMAWGTPAGKRVQKVDTQRNLVLNSVHPSPLSASRGFFDCRHFRSANEWLISRYGPEGEIDWALKPGNTTKAAPPAAVPAPAASATPAPATTSTTAAGNSTSTTNAPTTAAAAAAAAAAAGPAPVVAAPAPAPAPPSSPTAGTPKKVEEKREAGGDKRESEVKDEGNKENDPAVEDEYESGGDDAFEEALRLAEEAAEKRAAP</sequence>
<evidence type="ECO:0000313" key="11">
    <source>
        <dbReference type="EMBL" id="KAF4125170.1"/>
    </source>
</evidence>
<keyword evidence="12" id="KW-1185">Reference proteome</keyword>
<comment type="function">
    <text evidence="7">Excises uracil residues from the DNA which can arise as a result of misincorporation of dUMP residues by DNA polymerase or due to deamination of cytosine.</text>
</comment>
<dbReference type="GO" id="GO:0097510">
    <property type="term" value="P:base-excision repair, AP site formation via deaminated base removal"/>
    <property type="evidence" value="ECO:0007669"/>
    <property type="project" value="TreeGrafter"/>
</dbReference>
<feature type="domain" description="Uracil-DNA glycosylase-like" evidence="10">
    <location>
        <begin position="126"/>
        <end position="290"/>
    </location>
</feature>
<dbReference type="FunFam" id="3.40.470.10:FF:000007">
    <property type="entry name" value="Uracil-DNA glycosylase"/>
    <property type="match status" value="1"/>
</dbReference>
<evidence type="ECO:0000256" key="4">
    <source>
        <dbReference type="ARBA" id="ARBA00023128"/>
    </source>
</evidence>
<gene>
    <name evidence="7" type="primary">UNG1</name>
    <name evidence="11" type="ORF">GMORB2_4009</name>
</gene>
<feature type="active site" description="Proton acceptor" evidence="7 8">
    <location>
        <position position="141"/>
    </location>
</feature>
<evidence type="ECO:0000256" key="2">
    <source>
        <dbReference type="ARBA" id="ARBA00022763"/>
    </source>
</evidence>
<evidence type="ECO:0000256" key="9">
    <source>
        <dbReference type="SAM" id="MobiDB-lite"/>
    </source>
</evidence>
<dbReference type="NCBIfam" id="NF003588">
    <property type="entry name" value="PRK05254.1-1"/>
    <property type="match status" value="1"/>
</dbReference>
<dbReference type="EC" id="3.2.2.27" evidence="7"/>
<feature type="compositionally biased region" description="Acidic residues" evidence="9">
    <location>
        <begin position="412"/>
        <end position="425"/>
    </location>
</feature>
<dbReference type="Gene3D" id="3.40.470.10">
    <property type="entry name" value="Uracil-DNA glycosylase-like domain"/>
    <property type="match status" value="1"/>
</dbReference>
<dbReference type="NCBIfam" id="TIGR00628">
    <property type="entry name" value="ung"/>
    <property type="match status" value="1"/>
</dbReference>
<dbReference type="InterPro" id="IPR036895">
    <property type="entry name" value="Uracil-DNA_glycosylase-like_sf"/>
</dbReference>
<dbReference type="OrthoDB" id="10031947at2759"/>
<feature type="region of interest" description="Disordered" evidence="9">
    <location>
        <begin position="305"/>
        <end position="345"/>
    </location>
</feature>
<keyword evidence="4 7" id="KW-0496">Mitochondrion</keyword>
<comment type="subcellular location">
    <subcellularLocation>
        <location evidence="7">Mitochondrion</location>
    </subcellularLocation>
    <subcellularLocation>
        <location evidence="7">Nucleus</location>
    </subcellularLocation>
</comment>
<feature type="compositionally biased region" description="Low complexity" evidence="9">
    <location>
        <begin position="312"/>
        <end position="345"/>
    </location>
</feature>
<feature type="region of interest" description="Disordered" evidence="9">
    <location>
        <begin position="1"/>
        <end position="46"/>
    </location>
</feature>
<dbReference type="AlphaFoldDB" id="A0A9P4YZZ4"/>
<evidence type="ECO:0000259" key="10">
    <source>
        <dbReference type="SMART" id="SM00986"/>
    </source>
</evidence>